<dbReference type="EMBL" id="GECZ01011299">
    <property type="protein sequence ID" value="JAS58470.1"/>
    <property type="molecule type" value="Transcribed_RNA"/>
</dbReference>
<comment type="similarity">
    <text evidence="3">Belongs to the Cu-Zn superoxide dismutase family.</text>
</comment>
<evidence type="ECO:0000256" key="4">
    <source>
        <dbReference type="ARBA" id="ARBA00012682"/>
    </source>
</evidence>
<dbReference type="Gene3D" id="2.60.40.200">
    <property type="entry name" value="Superoxide dismutase, copper/zinc binding domain"/>
    <property type="match status" value="1"/>
</dbReference>
<keyword evidence="6" id="KW-0862">Zinc</keyword>
<keyword evidence="8" id="KW-0560">Oxidoreductase</keyword>
<dbReference type="SUPFAM" id="SSF49329">
    <property type="entry name" value="Cu,Zn superoxide dismutase-like"/>
    <property type="match status" value="1"/>
</dbReference>
<dbReference type="GO" id="GO:0004784">
    <property type="term" value="F:superoxide dismutase activity"/>
    <property type="evidence" value="ECO:0007669"/>
    <property type="project" value="UniProtKB-EC"/>
</dbReference>
<evidence type="ECO:0000256" key="11">
    <source>
        <dbReference type="SAM" id="SignalP"/>
    </source>
</evidence>
<dbReference type="EMBL" id="GECZ01001455">
    <property type="protein sequence ID" value="JAS68314.1"/>
    <property type="molecule type" value="Transcribed_RNA"/>
</dbReference>
<dbReference type="GO" id="GO:0005507">
    <property type="term" value="F:copper ion binding"/>
    <property type="evidence" value="ECO:0007669"/>
    <property type="project" value="InterPro"/>
</dbReference>
<comment type="cofactor">
    <cofactor evidence="2">
        <name>Zn(2+)</name>
        <dbReference type="ChEBI" id="CHEBI:29105"/>
    </cofactor>
</comment>
<feature type="signal peptide" evidence="11">
    <location>
        <begin position="1"/>
        <end position="17"/>
    </location>
</feature>
<evidence type="ECO:0000256" key="6">
    <source>
        <dbReference type="ARBA" id="ARBA00022833"/>
    </source>
</evidence>
<evidence type="ECO:0000256" key="10">
    <source>
        <dbReference type="SAM" id="MobiDB-lite"/>
    </source>
</evidence>
<dbReference type="PRINTS" id="PR00068">
    <property type="entry name" value="CUZNDISMTASE"/>
</dbReference>
<dbReference type="PROSITE" id="PS00332">
    <property type="entry name" value="SOD_CU_ZN_2"/>
    <property type="match status" value="1"/>
</dbReference>
<dbReference type="EC" id="1.15.1.1" evidence="4"/>
<protein>
    <recommendedName>
        <fullName evidence="4">superoxide dismutase</fullName>
        <ecNumber evidence="4">1.15.1.1</ecNumber>
    </recommendedName>
</protein>
<feature type="region of interest" description="Disordered" evidence="10">
    <location>
        <begin position="224"/>
        <end position="252"/>
    </location>
</feature>
<dbReference type="InterPro" id="IPR036423">
    <property type="entry name" value="SOD-like_Cu/Zn_dom_sf"/>
</dbReference>
<accession>A0A1B6G7R0</accession>
<organism evidence="13">
    <name type="scientific">Cuerna arida</name>
    <dbReference type="NCBI Taxonomy" id="1464854"/>
    <lineage>
        <taxon>Eukaryota</taxon>
        <taxon>Metazoa</taxon>
        <taxon>Ecdysozoa</taxon>
        <taxon>Arthropoda</taxon>
        <taxon>Hexapoda</taxon>
        <taxon>Insecta</taxon>
        <taxon>Pterygota</taxon>
        <taxon>Neoptera</taxon>
        <taxon>Paraneoptera</taxon>
        <taxon>Hemiptera</taxon>
        <taxon>Auchenorrhyncha</taxon>
        <taxon>Membracoidea</taxon>
        <taxon>Cicadellidae</taxon>
        <taxon>Cicadellinae</taxon>
        <taxon>Proconiini</taxon>
        <taxon>Cuerna</taxon>
    </lineage>
</organism>
<evidence type="ECO:0000313" key="14">
    <source>
        <dbReference type="EMBL" id="JAS68314.1"/>
    </source>
</evidence>
<reference evidence="13" key="1">
    <citation type="submission" date="2015-11" db="EMBL/GenBank/DDBJ databases">
        <title>De novo transcriptome assembly of four potential Pierce s Disease insect vectors from Arizona vineyards.</title>
        <authorList>
            <person name="Tassone E.E."/>
        </authorList>
    </citation>
    <scope>NUCLEOTIDE SEQUENCE</scope>
</reference>
<evidence type="ECO:0000259" key="12">
    <source>
        <dbReference type="Pfam" id="PF00080"/>
    </source>
</evidence>
<feature type="chain" id="PRO_5008583470" description="superoxide dismutase" evidence="11">
    <location>
        <begin position="18"/>
        <end position="252"/>
    </location>
</feature>
<feature type="compositionally biased region" description="Pro residues" evidence="10">
    <location>
        <begin position="228"/>
        <end position="246"/>
    </location>
</feature>
<feature type="domain" description="Superoxide dismutase copper/zinc binding" evidence="12">
    <location>
        <begin position="85"/>
        <end position="221"/>
    </location>
</feature>
<dbReference type="Pfam" id="PF00080">
    <property type="entry name" value="Sod_Cu"/>
    <property type="match status" value="1"/>
</dbReference>
<keyword evidence="9" id="KW-0186">Copper</keyword>
<dbReference type="InterPro" id="IPR018152">
    <property type="entry name" value="SOD_Cu/Zn_BS"/>
</dbReference>
<dbReference type="PANTHER" id="PTHR10003">
    <property type="entry name" value="SUPEROXIDE DISMUTASE CU-ZN -RELATED"/>
    <property type="match status" value="1"/>
</dbReference>
<sequence>SATMLWSSLLLVSAAQAAHILQGRPVQGLPHRALYVRQIPESFGYSGTLYQPPQYQYFDTQQFAPYPYAVQPLTAVVQLNGDSDVEGVLLMVQPHPPSGPVFVSGNITGLTPGKHGFHIHTYGDLRDGCTSAGPHYNPYQTNHGGPVDPYRHVGDLGNIVAGEDGMVQVMLSDHAFSLTGPTSIVGRSIVIHEKEDDLGRGGDQESLKSGNSGKRLACGVIGLAEISTPPPPQPQPQPQPPPPPPTAMESEQ</sequence>
<evidence type="ECO:0000256" key="2">
    <source>
        <dbReference type="ARBA" id="ARBA00001947"/>
    </source>
</evidence>
<evidence type="ECO:0000256" key="7">
    <source>
        <dbReference type="ARBA" id="ARBA00022862"/>
    </source>
</evidence>
<dbReference type="AlphaFoldDB" id="A0A1B6G7R0"/>
<name>A0A1B6G7R0_9HEMI</name>
<keyword evidence="11" id="KW-0732">Signal</keyword>
<dbReference type="FunFam" id="2.60.40.200:FF:000001">
    <property type="entry name" value="Superoxide dismutase [Cu-Zn]"/>
    <property type="match status" value="1"/>
</dbReference>
<evidence type="ECO:0000256" key="1">
    <source>
        <dbReference type="ARBA" id="ARBA00001935"/>
    </source>
</evidence>
<keyword evidence="5" id="KW-0479">Metal-binding</keyword>
<evidence type="ECO:0000256" key="9">
    <source>
        <dbReference type="ARBA" id="ARBA00023008"/>
    </source>
</evidence>
<dbReference type="InterPro" id="IPR001424">
    <property type="entry name" value="SOD_Cu_Zn_dom"/>
</dbReference>
<proteinExistence type="inferred from homology"/>
<keyword evidence="7" id="KW-0049">Antioxidant</keyword>
<evidence type="ECO:0000256" key="3">
    <source>
        <dbReference type="ARBA" id="ARBA00010457"/>
    </source>
</evidence>
<comment type="cofactor">
    <cofactor evidence="1">
        <name>Cu cation</name>
        <dbReference type="ChEBI" id="CHEBI:23378"/>
    </cofactor>
</comment>
<evidence type="ECO:0000256" key="5">
    <source>
        <dbReference type="ARBA" id="ARBA00022723"/>
    </source>
</evidence>
<dbReference type="CDD" id="cd00305">
    <property type="entry name" value="Cu-Zn_Superoxide_Dismutase"/>
    <property type="match status" value="1"/>
</dbReference>
<evidence type="ECO:0000256" key="8">
    <source>
        <dbReference type="ARBA" id="ARBA00023002"/>
    </source>
</evidence>
<feature type="non-terminal residue" evidence="13">
    <location>
        <position position="1"/>
    </location>
</feature>
<gene>
    <name evidence="13" type="ORF">g.25270</name>
    <name evidence="14" type="ORF">g.25276</name>
</gene>
<dbReference type="InterPro" id="IPR024134">
    <property type="entry name" value="SOD_Cu/Zn_/chaperone"/>
</dbReference>
<evidence type="ECO:0000313" key="13">
    <source>
        <dbReference type="EMBL" id="JAS58470.1"/>
    </source>
</evidence>